<gene>
    <name evidence="6" type="ORF">Pfra01_001040800</name>
</gene>
<accession>A0A9W6XF27</accession>
<comment type="domain">
    <text evidence="5">The RxLR-dEER motif acts to carry the protein into the host cell cytoplasm through binding to cell surface phosphatidylinositol-3-phosphate.</text>
</comment>
<dbReference type="Pfam" id="PF16810">
    <property type="entry name" value="RXLR"/>
    <property type="match status" value="1"/>
</dbReference>
<comment type="function">
    <text evidence="5">Effector that suppresses plant defense responses during pathogen infection.</text>
</comment>
<evidence type="ECO:0000256" key="3">
    <source>
        <dbReference type="ARBA" id="ARBA00022525"/>
    </source>
</evidence>
<comment type="caution">
    <text evidence="6">The sequence shown here is derived from an EMBL/GenBank/DDBJ whole genome shotgun (WGS) entry which is preliminary data.</text>
</comment>
<dbReference type="InterPro" id="IPR031825">
    <property type="entry name" value="RXLR"/>
</dbReference>
<dbReference type="OrthoDB" id="127337at2759"/>
<sequence>MYHFRPSNLDAGDGQGDFSRMHRMILHLGIGPRALKLKHPLLNLRKGMHLPSALLVTAVAFLVTSNAIASETGFHRTQELMTKHSGNKAKRFLLAPDKDDFEDRMFSVSTINGVLGKVGSVVETGGAKVVNEAPKLEKYQLWLKAGLTPSQVRVDVLGKAPWLTESFLLKHEDFYQYAKFMVEYKRQQPGSKIAKAASEMQKYELWLNLGLTPSQVRVDIMKKDPAMKAVYLARHKDFNQYAKFMGEYEKLHPGTTPFVKK</sequence>
<name>A0A9W6XF27_9STRA</name>
<evidence type="ECO:0000256" key="1">
    <source>
        <dbReference type="ARBA" id="ARBA00004613"/>
    </source>
</evidence>
<protein>
    <recommendedName>
        <fullName evidence="5">RxLR effector protein</fullName>
    </recommendedName>
</protein>
<evidence type="ECO:0000256" key="2">
    <source>
        <dbReference type="ARBA" id="ARBA00010400"/>
    </source>
</evidence>
<comment type="subcellular location">
    <subcellularLocation>
        <location evidence="1 5">Secreted</location>
    </subcellularLocation>
</comment>
<proteinExistence type="inferred from homology"/>
<evidence type="ECO:0000313" key="6">
    <source>
        <dbReference type="EMBL" id="GMF37282.1"/>
    </source>
</evidence>
<evidence type="ECO:0000256" key="5">
    <source>
        <dbReference type="RuleBase" id="RU367124"/>
    </source>
</evidence>
<keyword evidence="3 5" id="KW-0964">Secreted</keyword>
<evidence type="ECO:0000256" key="4">
    <source>
        <dbReference type="ARBA" id="ARBA00022729"/>
    </source>
</evidence>
<comment type="similarity">
    <text evidence="2 5">Belongs to the RxLR effector family.</text>
</comment>
<reference evidence="6" key="1">
    <citation type="submission" date="2023-04" db="EMBL/GenBank/DDBJ databases">
        <title>Phytophthora fragariaefolia NBRC 109709.</title>
        <authorList>
            <person name="Ichikawa N."/>
            <person name="Sato H."/>
            <person name="Tonouchi N."/>
        </authorList>
    </citation>
    <scope>NUCLEOTIDE SEQUENCE</scope>
    <source>
        <strain evidence="6">NBRC 109709</strain>
    </source>
</reference>
<keyword evidence="7" id="KW-1185">Reference proteome</keyword>
<dbReference type="Proteomes" id="UP001165121">
    <property type="component" value="Unassembled WGS sequence"/>
</dbReference>
<evidence type="ECO:0000313" key="7">
    <source>
        <dbReference type="Proteomes" id="UP001165121"/>
    </source>
</evidence>
<dbReference type="EMBL" id="BSXT01000997">
    <property type="protein sequence ID" value="GMF37282.1"/>
    <property type="molecule type" value="Genomic_DNA"/>
</dbReference>
<keyword evidence="4" id="KW-0732">Signal</keyword>
<organism evidence="6 7">
    <name type="scientific">Phytophthora fragariaefolia</name>
    <dbReference type="NCBI Taxonomy" id="1490495"/>
    <lineage>
        <taxon>Eukaryota</taxon>
        <taxon>Sar</taxon>
        <taxon>Stramenopiles</taxon>
        <taxon>Oomycota</taxon>
        <taxon>Peronosporomycetes</taxon>
        <taxon>Peronosporales</taxon>
        <taxon>Peronosporaceae</taxon>
        <taxon>Phytophthora</taxon>
    </lineage>
</organism>
<dbReference type="AlphaFoldDB" id="A0A9W6XF27"/>